<evidence type="ECO:0000259" key="2">
    <source>
        <dbReference type="Pfam" id="PF02911"/>
    </source>
</evidence>
<dbReference type="SUPFAM" id="SSF50486">
    <property type="entry name" value="FMT C-terminal domain-like"/>
    <property type="match status" value="1"/>
</dbReference>
<keyword evidence="4" id="KW-1185">Reference proteome</keyword>
<protein>
    <submittedName>
        <fullName evidence="3">Formyltransferase</fullName>
    </submittedName>
</protein>
<reference evidence="3 4" key="1">
    <citation type="journal article" date="2012" name="J. Bacteriol.">
        <title>Draft Genome Sequence of the Soil Bacterium Burkholderia terrae Strain BS001, Which Interacts with Fungal Surface Structures.</title>
        <authorList>
            <person name="Nazir R."/>
            <person name="Hansen M.A."/>
            <person name="Sorensen S."/>
            <person name="van Elsas J.D."/>
        </authorList>
    </citation>
    <scope>NUCLEOTIDE SEQUENCE [LARGE SCALE GENOMIC DNA]</scope>
    <source>
        <strain evidence="3 4">BS001</strain>
    </source>
</reference>
<organism evidence="3 4">
    <name type="scientific">Paraburkholderia hospita</name>
    <dbReference type="NCBI Taxonomy" id="169430"/>
    <lineage>
        <taxon>Bacteria</taxon>
        <taxon>Pseudomonadati</taxon>
        <taxon>Pseudomonadota</taxon>
        <taxon>Betaproteobacteria</taxon>
        <taxon>Burkholderiales</taxon>
        <taxon>Burkholderiaceae</taxon>
        <taxon>Paraburkholderia</taxon>
    </lineage>
</organism>
<dbReference type="PANTHER" id="PTHR11138:SF5">
    <property type="entry name" value="METHIONYL-TRNA FORMYLTRANSFERASE, MITOCHONDRIAL"/>
    <property type="match status" value="1"/>
</dbReference>
<name>A0ABP2PKW4_9BURK</name>
<dbReference type="Pfam" id="PF00551">
    <property type="entry name" value="Formyl_trans_N"/>
    <property type="match status" value="1"/>
</dbReference>
<comment type="caution">
    <text evidence="3">The sequence shown here is derived from an EMBL/GenBank/DDBJ whole genome shotgun (WGS) entry which is preliminary data.</text>
</comment>
<dbReference type="InterPro" id="IPR002376">
    <property type="entry name" value="Formyl_transf_N"/>
</dbReference>
<dbReference type="Pfam" id="PF02911">
    <property type="entry name" value="Formyl_trans_C"/>
    <property type="match status" value="1"/>
</dbReference>
<dbReference type="EMBL" id="AKAU01000137">
    <property type="protein sequence ID" value="EIM97932.1"/>
    <property type="molecule type" value="Genomic_DNA"/>
</dbReference>
<dbReference type="SUPFAM" id="SSF53328">
    <property type="entry name" value="Formyltransferase"/>
    <property type="match status" value="1"/>
</dbReference>
<sequence length="319" mass="34507">MKPRAVVFAYHNVGVRCLQVLLARGVDVALVVTHEDSPTENIWFGSVASVAAEHGIPVVTPADPKSAELRARVVEARPDFIFSFYYRHMLPVDLLAVAPRGAYNMHGSLLPKYRGRVPTNWAVLNGETETGATLHEMAAKPDAGAIIAQTPVPILPDDTAAQVFDKVTVAAEQTLWRALPALLKGEAPHLPNDLSHGSYFGGRKPEDGRIDFSQSGQQVYNLIRAVAPPYPGAFTDIDGEPDGARFIVARARLAPPGAPGGDLPPGIHVGDNGFFATCGDGRIIVIHELRHLRDDQQHKSERVVTPAEFTQLTQSSRNT</sequence>
<proteinExistence type="predicted"/>
<evidence type="ECO:0000259" key="1">
    <source>
        <dbReference type="Pfam" id="PF00551"/>
    </source>
</evidence>
<dbReference type="InterPro" id="IPR005793">
    <property type="entry name" value="Formyl_trans_C"/>
</dbReference>
<dbReference type="Proteomes" id="UP000004980">
    <property type="component" value="Unassembled WGS sequence"/>
</dbReference>
<gene>
    <name evidence="3" type="ORF">WQE_26820</name>
</gene>
<accession>A0ABP2PKW4</accession>
<dbReference type="NCBIfam" id="NF005414">
    <property type="entry name" value="PRK06988.1"/>
    <property type="match status" value="1"/>
</dbReference>
<feature type="domain" description="Formyl transferase N-terminal" evidence="1">
    <location>
        <begin position="25"/>
        <end position="179"/>
    </location>
</feature>
<dbReference type="PANTHER" id="PTHR11138">
    <property type="entry name" value="METHIONYL-TRNA FORMYLTRANSFERASE"/>
    <property type="match status" value="1"/>
</dbReference>
<evidence type="ECO:0000313" key="4">
    <source>
        <dbReference type="Proteomes" id="UP000004980"/>
    </source>
</evidence>
<dbReference type="RefSeq" id="WP_007586542.1">
    <property type="nucleotide sequence ID" value="NZ_AKAU01000137.1"/>
</dbReference>
<dbReference type="Gene3D" id="3.40.50.12230">
    <property type="match status" value="1"/>
</dbReference>
<dbReference type="InterPro" id="IPR011034">
    <property type="entry name" value="Formyl_transferase-like_C_sf"/>
</dbReference>
<evidence type="ECO:0000313" key="3">
    <source>
        <dbReference type="EMBL" id="EIM97932.1"/>
    </source>
</evidence>
<feature type="domain" description="Formyl transferase C-terminal" evidence="2">
    <location>
        <begin position="204"/>
        <end position="290"/>
    </location>
</feature>
<dbReference type="InterPro" id="IPR036477">
    <property type="entry name" value="Formyl_transf_N_sf"/>
</dbReference>